<proteinExistence type="predicted"/>
<feature type="chain" id="PRO_5043118916" description="DUF1573 domain-containing protein" evidence="1">
    <location>
        <begin position="30"/>
        <end position="143"/>
    </location>
</feature>
<accession>A0A0C3RIC7</accession>
<reference evidence="2 4" key="2">
    <citation type="submission" date="2014-07" db="EMBL/GenBank/DDBJ databases">
        <title>Porphyromonadaceae bacterium OUH 334697 = ATCC BAA-2682 = DSM 28341 draft genome.</title>
        <authorList>
            <person name="Sydenham T.V."/>
            <person name="Hasman H."/>
            <person name="Justesen U.S."/>
        </authorList>
    </citation>
    <scope>NUCLEOTIDE SEQUENCE [LARGE SCALE GENOMIC DNA]</scope>
    <source>
        <strain evidence="2 4">OUH 334697</strain>
    </source>
</reference>
<evidence type="ECO:0000313" key="2">
    <source>
        <dbReference type="EMBL" id="KIO43528.1"/>
    </source>
</evidence>
<dbReference type="Proteomes" id="UP000031937">
    <property type="component" value="Unassembled WGS sequence"/>
</dbReference>
<evidence type="ECO:0000313" key="4">
    <source>
        <dbReference type="Proteomes" id="UP000031937"/>
    </source>
</evidence>
<evidence type="ECO:0000313" key="3">
    <source>
        <dbReference type="EMBL" id="KIO45699.1"/>
    </source>
</evidence>
<dbReference type="Proteomes" id="UP000031980">
    <property type="component" value="Unassembled WGS sequence"/>
</dbReference>
<sequence>MVVNDLKYVLMKKLLFAITLIFIMLPVSAAAPVTRPVITISPNSISVEQGTTCVIVIVVECDNPIDVKCQIPTGFPDGTMVQKIEKSKTETKVEINFRITIPTSGTYNVNVPVNVKVKENGRWSDAIEESKTIPITVTASSAN</sequence>
<dbReference type="EMBL" id="JPIU01000037">
    <property type="protein sequence ID" value="KIO45699.1"/>
    <property type="molecule type" value="Genomic_DNA"/>
</dbReference>
<evidence type="ECO:0008006" key="6">
    <source>
        <dbReference type="Google" id="ProtNLM"/>
    </source>
</evidence>
<comment type="caution">
    <text evidence="3">The sequence shown here is derived from an EMBL/GenBank/DDBJ whole genome shotgun (WGS) entry which is preliminary data.</text>
</comment>
<organism evidence="3 5">
    <name type="scientific">Sanguibacteroides justesenii</name>
    <dbReference type="NCBI Taxonomy" id="1547597"/>
    <lineage>
        <taxon>Bacteria</taxon>
        <taxon>Pseudomonadati</taxon>
        <taxon>Bacteroidota</taxon>
        <taxon>Bacteroidia</taxon>
        <taxon>Bacteroidales</taxon>
        <taxon>Porphyromonadaceae</taxon>
        <taxon>Sanguibacteroides</taxon>
    </lineage>
</organism>
<protein>
    <recommendedName>
        <fullName evidence="6">DUF1573 domain-containing protein</fullName>
    </recommendedName>
</protein>
<keyword evidence="1" id="KW-0732">Signal</keyword>
<feature type="signal peptide" evidence="1">
    <location>
        <begin position="1"/>
        <end position="29"/>
    </location>
</feature>
<name>A0A0C3RIC7_9PORP</name>
<dbReference type="EMBL" id="JPIT01000031">
    <property type="protein sequence ID" value="KIO43528.1"/>
    <property type="molecule type" value="Genomic_DNA"/>
</dbReference>
<evidence type="ECO:0000313" key="5">
    <source>
        <dbReference type="Proteomes" id="UP000031980"/>
    </source>
</evidence>
<reference evidence="3 5" key="1">
    <citation type="submission" date="2014-07" db="EMBL/GenBank/DDBJ databases">
        <title>Porphyromonadaceae bacterium OUH 308042 = ATCC BAA-2681 = DSM 28342 draft genome.</title>
        <authorList>
            <person name="Sydenham T.V."/>
            <person name="Hasman H."/>
            <person name="Justensen U.S."/>
        </authorList>
    </citation>
    <scope>NUCLEOTIDE SEQUENCE [LARGE SCALE GENOMIC DNA]</scope>
    <source>
        <strain evidence="3 5">OUH 308042</strain>
    </source>
</reference>
<dbReference type="AlphaFoldDB" id="A0A0C3RIC7"/>
<evidence type="ECO:0000256" key="1">
    <source>
        <dbReference type="SAM" id="SignalP"/>
    </source>
</evidence>
<gene>
    <name evidence="3" type="ORF">BA92_04360</name>
    <name evidence="2" type="ORF">IE90_10375</name>
</gene>
<keyword evidence="5" id="KW-1185">Reference proteome</keyword>